<dbReference type="PANTHER" id="PTHR43861">
    <property type="entry name" value="TRANS-ACONITATE 2-METHYLTRANSFERASE-RELATED"/>
    <property type="match status" value="1"/>
</dbReference>
<sequence length="195" mass="21978">MAENVFNKMAQRYDNEERVELANTIARGIGQYLPQSAEKTLLDYGAGTGLVGLQFKDNFKHLIFSDLSENMMEVVDEKIQAGDIKHAETRSIENLKENEADVIIVSLVMIHVPEYKALIKELYSLLSPSGQLIIADFDKNDAVYHEKVHNGFTHEEMHTAIIEAGFKSAEIKTFYDGKNIFMNKDASMFIASALK</sequence>
<dbReference type="PANTHER" id="PTHR43861:SF3">
    <property type="entry name" value="PUTATIVE (AFU_ORTHOLOGUE AFUA_2G14390)-RELATED"/>
    <property type="match status" value="1"/>
</dbReference>
<proteinExistence type="predicted"/>
<evidence type="ECO:0000313" key="2">
    <source>
        <dbReference type="EMBL" id="SDJ90106.1"/>
    </source>
</evidence>
<dbReference type="Pfam" id="PF13489">
    <property type="entry name" value="Methyltransf_23"/>
    <property type="match status" value="1"/>
</dbReference>
<dbReference type="RefSeq" id="WP_092595858.1">
    <property type="nucleotide sequence ID" value="NZ_FNFI01000003.1"/>
</dbReference>
<gene>
    <name evidence="2" type="ORF">SAMN05216187_103169</name>
</gene>
<accession>A0A1G8XI26</accession>
<organism evidence="2 3">
    <name type="scientific">Jeotgalicoccus aerolatus</name>
    <dbReference type="NCBI Taxonomy" id="709510"/>
    <lineage>
        <taxon>Bacteria</taxon>
        <taxon>Bacillati</taxon>
        <taxon>Bacillota</taxon>
        <taxon>Bacilli</taxon>
        <taxon>Bacillales</taxon>
        <taxon>Staphylococcaceae</taxon>
        <taxon>Jeotgalicoccus</taxon>
    </lineage>
</organism>
<evidence type="ECO:0000256" key="1">
    <source>
        <dbReference type="ARBA" id="ARBA00022679"/>
    </source>
</evidence>
<dbReference type="GO" id="GO:0032259">
    <property type="term" value="P:methylation"/>
    <property type="evidence" value="ECO:0007669"/>
    <property type="project" value="UniProtKB-KW"/>
</dbReference>
<keyword evidence="1 2" id="KW-0808">Transferase</keyword>
<dbReference type="EMBL" id="FNFI01000003">
    <property type="protein sequence ID" value="SDJ90106.1"/>
    <property type="molecule type" value="Genomic_DNA"/>
</dbReference>
<name>A0A1G8XI26_9STAP</name>
<evidence type="ECO:0000313" key="3">
    <source>
        <dbReference type="Proteomes" id="UP000242700"/>
    </source>
</evidence>
<dbReference type="Gene3D" id="3.40.50.150">
    <property type="entry name" value="Vaccinia Virus protein VP39"/>
    <property type="match status" value="1"/>
</dbReference>
<dbReference type="STRING" id="586411.SAMN05216187_103169"/>
<dbReference type="SUPFAM" id="SSF53335">
    <property type="entry name" value="S-adenosyl-L-methionine-dependent methyltransferases"/>
    <property type="match status" value="1"/>
</dbReference>
<keyword evidence="2" id="KW-0489">Methyltransferase</keyword>
<dbReference type="Proteomes" id="UP000242700">
    <property type="component" value="Unassembled WGS sequence"/>
</dbReference>
<dbReference type="GO" id="GO:0008168">
    <property type="term" value="F:methyltransferase activity"/>
    <property type="evidence" value="ECO:0007669"/>
    <property type="project" value="UniProtKB-KW"/>
</dbReference>
<dbReference type="AlphaFoldDB" id="A0A1G8XI26"/>
<protein>
    <submittedName>
        <fullName evidence="2">Methyltransferase domain-containing protein</fullName>
    </submittedName>
</protein>
<dbReference type="InterPro" id="IPR029063">
    <property type="entry name" value="SAM-dependent_MTases_sf"/>
</dbReference>
<reference evidence="3" key="1">
    <citation type="submission" date="2016-10" db="EMBL/GenBank/DDBJ databases">
        <authorList>
            <person name="Varghese N."/>
            <person name="Submissions S."/>
        </authorList>
    </citation>
    <scope>NUCLEOTIDE SEQUENCE [LARGE SCALE GENOMIC DNA]</scope>
    <source>
        <strain evidence="3">CGMCC 1.8911</strain>
    </source>
</reference>
<dbReference type="OrthoDB" id="9791837at2"/>
<dbReference type="CDD" id="cd02440">
    <property type="entry name" value="AdoMet_MTases"/>
    <property type="match status" value="1"/>
</dbReference>